<dbReference type="InterPro" id="IPR050312">
    <property type="entry name" value="IolE/XylAMocC-like"/>
</dbReference>
<keyword evidence="3" id="KW-1185">Reference proteome</keyword>
<reference evidence="2 3" key="1">
    <citation type="submission" date="2018-06" db="EMBL/GenBank/DDBJ databases">
        <title>Noncontiguous genome sequence of Ruminococcaceae bacterium ASD2818.</title>
        <authorList>
            <person name="Chaplin A.V."/>
            <person name="Sokolova S.R."/>
            <person name="Kochetkova T.O."/>
            <person name="Goltsov A.Y."/>
            <person name="Trofimov D.Y."/>
            <person name="Efimov B.A."/>
        </authorList>
    </citation>
    <scope>NUCLEOTIDE SEQUENCE [LARGE SCALE GENOMIC DNA]</scope>
    <source>
        <strain evidence="2 3">ASD2818</strain>
    </source>
</reference>
<evidence type="ECO:0000259" key="1">
    <source>
        <dbReference type="Pfam" id="PF01261"/>
    </source>
</evidence>
<name>A0A328UDM8_9FIRM</name>
<protein>
    <submittedName>
        <fullName evidence="2">Sugar phosphate isomerase/epimerase</fullName>
    </submittedName>
</protein>
<dbReference type="Pfam" id="PF01261">
    <property type="entry name" value="AP_endonuc_2"/>
    <property type="match status" value="1"/>
</dbReference>
<organism evidence="2 3">
    <name type="scientific">Hydrogeniiclostridium mannosilyticum</name>
    <dbReference type="NCBI Taxonomy" id="2764322"/>
    <lineage>
        <taxon>Bacteria</taxon>
        <taxon>Bacillati</taxon>
        <taxon>Bacillota</taxon>
        <taxon>Clostridia</taxon>
        <taxon>Eubacteriales</taxon>
        <taxon>Acutalibacteraceae</taxon>
        <taxon>Hydrogeniiclostridium</taxon>
    </lineage>
</organism>
<dbReference type="SUPFAM" id="SSF51658">
    <property type="entry name" value="Xylose isomerase-like"/>
    <property type="match status" value="1"/>
</dbReference>
<comment type="caution">
    <text evidence="2">The sequence shown here is derived from an EMBL/GenBank/DDBJ whole genome shotgun (WGS) entry which is preliminary data.</text>
</comment>
<sequence>MRRLFLMRLGGTVFNWGKDPALFAQKHVEKGFTAAVCPDFLNAGDTAMNTLFVRELEQRGILFAEVGAWCNPLSRDQKLAEQNIEHMIERLALAEELGAKTCVNILGTYTGKSWYGPHPDNYSADFFAQAVDVARRVVDAVKPKRTTLSFEMMPYNFLDHPKAYCKFLKAVDRPGVAVHFDPCNCINSPHLYCHITQFLEEAFALFGSQIVSVHLKDIALLDEPVTAMFQEVLPGAGHMDYHTLLRCLNRLDSDTPAIIEHLPDEQSFDAAAAYISEVQASL</sequence>
<accession>A0A328UDM8</accession>
<feature type="domain" description="Xylose isomerase-like TIM barrel" evidence="1">
    <location>
        <begin position="51"/>
        <end position="275"/>
    </location>
</feature>
<dbReference type="EMBL" id="QLYR01000012">
    <property type="protein sequence ID" value="RAQ22533.1"/>
    <property type="molecule type" value="Genomic_DNA"/>
</dbReference>
<dbReference type="GO" id="GO:0016853">
    <property type="term" value="F:isomerase activity"/>
    <property type="evidence" value="ECO:0007669"/>
    <property type="project" value="UniProtKB-KW"/>
</dbReference>
<dbReference type="Proteomes" id="UP000249377">
    <property type="component" value="Unassembled WGS sequence"/>
</dbReference>
<dbReference type="Gene3D" id="3.20.20.150">
    <property type="entry name" value="Divalent-metal-dependent TIM barrel enzymes"/>
    <property type="match status" value="1"/>
</dbReference>
<dbReference type="InterPro" id="IPR036237">
    <property type="entry name" value="Xyl_isomerase-like_sf"/>
</dbReference>
<gene>
    <name evidence="2" type="ORF">DPQ25_12925</name>
</gene>
<proteinExistence type="predicted"/>
<dbReference type="AlphaFoldDB" id="A0A328UDM8"/>
<dbReference type="PANTHER" id="PTHR12110">
    <property type="entry name" value="HYDROXYPYRUVATE ISOMERASE"/>
    <property type="match status" value="1"/>
</dbReference>
<evidence type="ECO:0000313" key="2">
    <source>
        <dbReference type="EMBL" id="RAQ22533.1"/>
    </source>
</evidence>
<evidence type="ECO:0000313" key="3">
    <source>
        <dbReference type="Proteomes" id="UP000249377"/>
    </source>
</evidence>
<keyword evidence="2" id="KW-0413">Isomerase</keyword>
<dbReference type="InterPro" id="IPR013022">
    <property type="entry name" value="Xyl_isomerase-like_TIM-brl"/>
</dbReference>
<dbReference type="PANTHER" id="PTHR12110:SF21">
    <property type="entry name" value="XYLOSE ISOMERASE-LIKE TIM BARREL DOMAIN-CONTAINING PROTEIN"/>
    <property type="match status" value="1"/>
</dbReference>